<dbReference type="GeneID" id="74942435"/>
<gene>
    <name evidence="2" type="ORF">N0B31_08395</name>
</gene>
<proteinExistence type="predicted"/>
<name>A0A9E7R809_9EURY</name>
<dbReference type="KEGG" id="ssai:N0B31_08395"/>
<dbReference type="InterPro" id="IPR058742">
    <property type="entry name" value="DUF7989"/>
</dbReference>
<dbReference type="Proteomes" id="UP001057580">
    <property type="component" value="Chromosome"/>
</dbReference>
<dbReference type="RefSeq" id="WP_260643417.1">
    <property type="nucleotide sequence ID" value="NZ_CP104003.1"/>
</dbReference>
<feature type="compositionally biased region" description="Acidic residues" evidence="1">
    <location>
        <begin position="49"/>
        <end position="65"/>
    </location>
</feature>
<protein>
    <submittedName>
        <fullName evidence="2">Uncharacterized protein</fullName>
    </submittedName>
</protein>
<evidence type="ECO:0000313" key="3">
    <source>
        <dbReference type="Proteomes" id="UP001057580"/>
    </source>
</evidence>
<feature type="region of interest" description="Disordered" evidence="1">
    <location>
        <begin position="1"/>
        <end position="101"/>
    </location>
</feature>
<accession>A0A9E7R809</accession>
<feature type="compositionally biased region" description="Polar residues" evidence="1">
    <location>
        <begin position="19"/>
        <end position="38"/>
    </location>
</feature>
<feature type="compositionally biased region" description="Basic and acidic residues" evidence="1">
    <location>
        <begin position="66"/>
        <end position="75"/>
    </location>
</feature>
<dbReference type="Pfam" id="PF25951">
    <property type="entry name" value="DUF7989"/>
    <property type="match status" value="1"/>
</dbReference>
<sequence length="101" mass="10805">MTEHDETQTDEEQYRPTLGETSHTNPFTGEVFGSTQTYDRGKTVAADGGEADAVPEEPDSDDDDGEVLRDIDHTPPEGAESANAVHARGGEAGGVRDETEE</sequence>
<dbReference type="AlphaFoldDB" id="A0A9E7R809"/>
<dbReference type="EMBL" id="CP104003">
    <property type="protein sequence ID" value="UWM56303.1"/>
    <property type="molecule type" value="Genomic_DNA"/>
</dbReference>
<organism evidence="2 3">
    <name type="scientific">Salinirubellus salinus</name>
    <dbReference type="NCBI Taxonomy" id="1364945"/>
    <lineage>
        <taxon>Archaea</taxon>
        <taxon>Methanobacteriati</taxon>
        <taxon>Methanobacteriota</taxon>
        <taxon>Stenosarchaea group</taxon>
        <taxon>Halobacteria</taxon>
        <taxon>Halobacteriales</taxon>
        <taxon>Natronomonadaceae</taxon>
        <taxon>Salinirubellus</taxon>
    </lineage>
</organism>
<evidence type="ECO:0000313" key="2">
    <source>
        <dbReference type="EMBL" id="UWM56303.1"/>
    </source>
</evidence>
<keyword evidence="3" id="KW-1185">Reference proteome</keyword>
<evidence type="ECO:0000256" key="1">
    <source>
        <dbReference type="SAM" id="MobiDB-lite"/>
    </source>
</evidence>
<reference evidence="2" key="1">
    <citation type="submission" date="2022-09" db="EMBL/GenBank/DDBJ databases">
        <title>Diverse halophilic archaea isolated from saline environments.</title>
        <authorList>
            <person name="Cui H.-L."/>
        </authorList>
    </citation>
    <scope>NUCLEOTIDE SEQUENCE</scope>
    <source>
        <strain evidence="2">ZS-35-S2</strain>
    </source>
</reference>